<evidence type="ECO:0000259" key="2">
    <source>
        <dbReference type="PROSITE" id="PS50828"/>
    </source>
</evidence>
<dbReference type="SMART" id="SM00463">
    <property type="entry name" value="SMR"/>
    <property type="match status" value="1"/>
</dbReference>
<feature type="region of interest" description="Disordered" evidence="1">
    <location>
        <begin position="18"/>
        <end position="90"/>
    </location>
</feature>
<dbReference type="PANTHER" id="PTHR35562">
    <property type="entry name" value="DNA ENDONUCLEASE SMRA-RELATED"/>
    <property type="match status" value="1"/>
</dbReference>
<dbReference type="PROSITE" id="PS50828">
    <property type="entry name" value="SMR"/>
    <property type="match status" value="1"/>
</dbReference>
<proteinExistence type="predicted"/>
<comment type="caution">
    <text evidence="3">The sequence shown here is derived from an EMBL/GenBank/DDBJ whole genome shotgun (WGS) entry which is preliminary data.</text>
</comment>
<dbReference type="EMBL" id="JAZHOF010000015">
    <property type="protein sequence ID" value="MEJ8574969.1"/>
    <property type="molecule type" value="Genomic_DNA"/>
</dbReference>
<keyword evidence="4" id="KW-1185">Reference proteome</keyword>
<evidence type="ECO:0000313" key="3">
    <source>
        <dbReference type="EMBL" id="MEJ8574969.1"/>
    </source>
</evidence>
<evidence type="ECO:0000313" key="4">
    <source>
        <dbReference type="Proteomes" id="UP001378188"/>
    </source>
</evidence>
<gene>
    <name evidence="3" type="ORF">V3328_26075</name>
</gene>
<name>A0AAW9S1E8_9HYPH</name>
<dbReference type="SUPFAM" id="SSF160443">
    <property type="entry name" value="SMR domain-like"/>
    <property type="match status" value="1"/>
</dbReference>
<dbReference type="AlphaFoldDB" id="A0AAW9S1E8"/>
<dbReference type="RefSeq" id="WP_340332664.1">
    <property type="nucleotide sequence ID" value="NZ_JAZHOF010000015.1"/>
</dbReference>
<dbReference type="Pfam" id="PF01713">
    <property type="entry name" value="Smr"/>
    <property type="match status" value="1"/>
</dbReference>
<organism evidence="3 4">
    <name type="scientific">Microbaculum marinum</name>
    <dbReference type="NCBI Taxonomy" id="1764581"/>
    <lineage>
        <taxon>Bacteria</taxon>
        <taxon>Pseudomonadati</taxon>
        <taxon>Pseudomonadota</taxon>
        <taxon>Alphaproteobacteria</taxon>
        <taxon>Hyphomicrobiales</taxon>
        <taxon>Tepidamorphaceae</taxon>
        <taxon>Microbaculum</taxon>
    </lineage>
</organism>
<dbReference type="InterPro" id="IPR002625">
    <property type="entry name" value="Smr_dom"/>
</dbReference>
<dbReference type="Gene3D" id="3.30.1370.110">
    <property type="match status" value="1"/>
</dbReference>
<protein>
    <submittedName>
        <fullName evidence="3">Smr/MutS family protein</fullName>
    </submittedName>
</protein>
<dbReference type="InterPro" id="IPR036063">
    <property type="entry name" value="Smr_dom_sf"/>
</dbReference>
<accession>A0AAW9S1E8</accession>
<dbReference type="Proteomes" id="UP001378188">
    <property type="component" value="Unassembled WGS sequence"/>
</dbReference>
<feature type="compositionally biased region" description="Low complexity" evidence="1">
    <location>
        <begin position="50"/>
        <end position="70"/>
    </location>
</feature>
<reference evidence="3 4" key="1">
    <citation type="submission" date="2024-02" db="EMBL/GenBank/DDBJ databases">
        <title>Genome analysis and characterization of Microbaculum marinisediminis sp. nov., isolated from marine sediment.</title>
        <authorList>
            <person name="Du Z.-J."/>
            <person name="Ye Y.-Q."/>
            <person name="Zhang Z.-R."/>
            <person name="Yuan S.-M."/>
            <person name="Zhang X.-Y."/>
        </authorList>
    </citation>
    <scope>NUCLEOTIDE SEQUENCE [LARGE SCALE GENOMIC DNA]</scope>
    <source>
        <strain evidence="3 4">SDUM1044001</strain>
    </source>
</reference>
<feature type="domain" description="Smr" evidence="2">
    <location>
        <begin position="106"/>
        <end position="202"/>
    </location>
</feature>
<dbReference type="PANTHER" id="PTHR35562:SF2">
    <property type="entry name" value="DNA ENDONUCLEASE SMRA-RELATED"/>
    <property type="match status" value="1"/>
</dbReference>
<evidence type="ECO:0000256" key="1">
    <source>
        <dbReference type="SAM" id="MobiDB-lite"/>
    </source>
</evidence>
<sequence length="215" mass="23236">MPIVPDGELWRKVTETVAPLKSRRKAHRTPETPEVSPDQAQGGELAAGDARPAAGQTAKAKASGKAAAAAKARRSGAHPPPPPLNPLDRRLTRRIGRGSRAVDAVIDLHGLTQREAHDRLLSFLQGARDRGHRVVLVVTGKGRPAAEGDLLETDWWQEGTRGVLRRAVPEWLATAPFRLLVVGYEQAHSRRGGEGAIYVQIRRKPRQGPGKGTGK</sequence>